<feature type="non-terminal residue" evidence="1">
    <location>
        <position position="78"/>
    </location>
</feature>
<gene>
    <name evidence="1" type="ORF">MERR_LOCUS46735</name>
</gene>
<evidence type="ECO:0000313" key="2">
    <source>
        <dbReference type="Proteomes" id="UP000467841"/>
    </source>
</evidence>
<reference evidence="1" key="1">
    <citation type="submission" date="2020-01" db="EMBL/GenBank/DDBJ databases">
        <authorList>
            <person name="Mishra B."/>
        </authorList>
    </citation>
    <scope>NUCLEOTIDE SEQUENCE [LARGE SCALE GENOMIC DNA]</scope>
</reference>
<comment type="caution">
    <text evidence="1">The sequence shown here is derived from an EMBL/GenBank/DDBJ whole genome shotgun (WGS) entry which is preliminary data.</text>
</comment>
<accession>A0A6D2L1M7</accession>
<name>A0A6D2L1M7_9BRAS</name>
<keyword evidence="2" id="KW-1185">Reference proteome</keyword>
<sequence length="78" mass="8634">MGRWEALYIPRFLLHLPSSFPSITQENIRSAPPFGFSRYLGFARSPLEGDILIFVLVSRGVGGSSNCLIMTSNTTGER</sequence>
<dbReference type="OrthoDB" id="661148at2759"/>
<dbReference type="EMBL" id="CACVBM020001784">
    <property type="protein sequence ID" value="CAA7059499.1"/>
    <property type="molecule type" value="Genomic_DNA"/>
</dbReference>
<organism evidence="1 2">
    <name type="scientific">Microthlaspi erraticum</name>
    <dbReference type="NCBI Taxonomy" id="1685480"/>
    <lineage>
        <taxon>Eukaryota</taxon>
        <taxon>Viridiplantae</taxon>
        <taxon>Streptophyta</taxon>
        <taxon>Embryophyta</taxon>
        <taxon>Tracheophyta</taxon>
        <taxon>Spermatophyta</taxon>
        <taxon>Magnoliopsida</taxon>
        <taxon>eudicotyledons</taxon>
        <taxon>Gunneridae</taxon>
        <taxon>Pentapetalae</taxon>
        <taxon>rosids</taxon>
        <taxon>malvids</taxon>
        <taxon>Brassicales</taxon>
        <taxon>Brassicaceae</taxon>
        <taxon>Coluteocarpeae</taxon>
        <taxon>Microthlaspi</taxon>
    </lineage>
</organism>
<dbReference type="Proteomes" id="UP000467841">
    <property type="component" value="Unassembled WGS sequence"/>
</dbReference>
<evidence type="ECO:0000313" key="1">
    <source>
        <dbReference type="EMBL" id="CAA7059499.1"/>
    </source>
</evidence>
<dbReference type="AlphaFoldDB" id="A0A6D2L1M7"/>
<protein>
    <submittedName>
        <fullName evidence="1">Uncharacterized protein</fullName>
    </submittedName>
</protein>
<proteinExistence type="predicted"/>